<accession>A0A2Y8ZVD0</accession>
<dbReference type="RefSeq" id="WP_109687451.1">
    <property type="nucleotide sequence ID" value="NZ_QGDN01000001.1"/>
</dbReference>
<dbReference type="Pfam" id="PF07920">
    <property type="entry name" value="DUF1684"/>
    <property type="match status" value="1"/>
</dbReference>
<protein>
    <recommendedName>
        <fullName evidence="3">DUF1684 domain-containing protein</fullName>
    </recommendedName>
</protein>
<sequence length="266" mass="28858">MSNAVIDSTDFAADWQQWHQQHEQTRADRHGFLAVTGLHFLSQEPQRFDRAPGQWWTDQSGVHVRLDDGETLTRDGERLDGTVDFGVIPERAGVTVGFEDGVIEVAKRGGEDIIRPRHPDHEILAGYEGTPTFAPDPAWVIEGRYSAYDEPIPTTVGAAVDGLQHVYDAPGEIHFTKDGQDLTLVAFPGHGGNLLVLLRDATSGISTYAANRALSVPAPDAAGRVTLDFNRATNLPCAYTPYATCPLPPAQNTLPIAVEAGEKTPL</sequence>
<gene>
    <name evidence="1" type="ORF">SAMN04489750_3260</name>
</gene>
<dbReference type="PANTHER" id="PTHR41913">
    <property type="entry name" value="DUF1684 DOMAIN-CONTAINING PROTEIN"/>
    <property type="match status" value="1"/>
</dbReference>
<dbReference type="OrthoDB" id="5493262at2"/>
<reference evidence="2" key="1">
    <citation type="submission" date="2016-10" db="EMBL/GenBank/DDBJ databases">
        <authorList>
            <person name="Varghese N."/>
            <person name="Submissions S."/>
        </authorList>
    </citation>
    <scope>NUCLEOTIDE SEQUENCE [LARGE SCALE GENOMIC DNA]</scope>
    <source>
        <strain evidence="2">DSM 22951</strain>
    </source>
</reference>
<keyword evidence="2" id="KW-1185">Reference proteome</keyword>
<proteinExistence type="predicted"/>
<dbReference type="EMBL" id="UESZ01000001">
    <property type="protein sequence ID" value="SSA35885.1"/>
    <property type="molecule type" value="Genomic_DNA"/>
</dbReference>
<dbReference type="Proteomes" id="UP000250028">
    <property type="component" value="Unassembled WGS sequence"/>
</dbReference>
<evidence type="ECO:0000313" key="2">
    <source>
        <dbReference type="Proteomes" id="UP000250028"/>
    </source>
</evidence>
<evidence type="ECO:0008006" key="3">
    <source>
        <dbReference type="Google" id="ProtNLM"/>
    </source>
</evidence>
<dbReference type="AlphaFoldDB" id="A0A2Y8ZVD0"/>
<organism evidence="1 2">
    <name type="scientific">Branchiibius hedensis</name>
    <dbReference type="NCBI Taxonomy" id="672460"/>
    <lineage>
        <taxon>Bacteria</taxon>
        <taxon>Bacillati</taxon>
        <taxon>Actinomycetota</taxon>
        <taxon>Actinomycetes</taxon>
        <taxon>Micrococcales</taxon>
        <taxon>Dermacoccaceae</taxon>
        <taxon>Branchiibius</taxon>
    </lineage>
</organism>
<dbReference type="PANTHER" id="PTHR41913:SF1">
    <property type="entry name" value="DUF1684 DOMAIN-CONTAINING PROTEIN"/>
    <property type="match status" value="1"/>
</dbReference>
<evidence type="ECO:0000313" key="1">
    <source>
        <dbReference type="EMBL" id="SSA35885.1"/>
    </source>
</evidence>
<name>A0A2Y8ZVD0_9MICO</name>
<dbReference type="InterPro" id="IPR012467">
    <property type="entry name" value="DUF1684"/>
</dbReference>